<name>A0ABU8XFP3_9BURK</name>
<dbReference type="RefSeq" id="WP_340338688.1">
    <property type="nucleotide sequence ID" value="NZ_JBBKZS010000018.1"/>
</dbReference>
<protein>
    <submittedName>
        <fullName evidence="1">Type II toxin-antitoxin system HigB family toxin</fullName>
    </submittedName>
</protein>
<dbReference type="Pfam" id="PF09907">
    <property type="entry name" value="HigB_toxin"/>
    <property type="match status" value="1"/>
</dbReference>
<gene>
    <name evidence="1" type="ORF">WKW79_28925</name>
</gene>
<organism evidence="1 2">
    <name type="scientific">Variovorax robiniae</name>
    <dbReference type="NCBI Taxonomy" id="1836199"/>
    <lineage>
        <taxon>Bacteria</taxon>
        <taxon>Pseudomonadati</taxon>
        <taxon>Pseudomonadota</taxon>
        <taxon>Betaproteobacteria</taxon>
        <taxon>Burkholderiales</taxon>
        <taxon>Comamonadaceae</taxon>
        <taxon>Variovorax</taxon>
    </lineage>
</organism>
<comment type="caution">
    <text evidence="1">The sequence shown here is derived from an EMBL/GenBank/DDBJ whole genome shotgun (WGS) entry which is preliminary data.</text>
</comment>
<reference evidence="1 2" key="1">
    <citation type="submission" date="2024-03" db="EMBL/GenBank/DDBJ databases">
        <title>Novel species of the genus Variovorax.</title>
        <authorList>
            <person name="Liu Q."/>
            <person name="Xin Y.-H."/>
        </authorList>
    </citation>
    <scope>NUCLEOTIDE SEQUENCE [LARGE SCALE GENOMIC DNA]</scope>
    <source>
        <strain evidence="1 2">KACC 18901</strain>
    </source>
</reference>
<sequence length="103" mass="11636">MHIVSKSALTEFYGQPDYKDSEPALSAWYREATAALWETPADVKASYRNASFIANNRVAFNIKGNDYRLIVAIAYKMKYVYIKFVGTHAQYDAIDAATVDQSK</sequence>
<evidence type="ECO:0000313" key="2">
    <source>
        <dbReference type="Proteomes" id="UP001367030"/>
    </source>
</evidence>
<dbReference type="Proteomes" id="UP001367030">
    <property type="component" value="Unassembled WGS sequence"/>
</dbReference>
<evidence type="ECO:0000313" key="1">
    <source>
        <dbReference type="EMBL" id="MEJ8858628.1"/>
    </source>
</evidence>
<proteinExistence type="predicted"/>
<dbReference type="InterPro" id="IPR018669">
    <property type="entry name" value="Toxin_HigB"/>
</dbReference>
<accession>A0ABU8XFP3</accession>
<dbReference type="EMBL" id="JBBKZS010000018">
    <property type="protein sequence ID" value="MEJ8858628.1"/>
    <property type="molecule type" value="Genomic_DNA"/>
</dbReference>
<keyword evidence="2" id="KW-1185">Reference proteome</keyword>